<evidence type="ECO:0000313" key="2">
    <source>
        <dbReference type="Proteomes" id="UP000023152"/>
    </source>
</evidence>
<sequence>MKISETYINRVFCSPEEGLIQHSYIQIKLNGDCKLDNYHILATVYNGAMLCYLLGKTQLKFLDVSVIHLTNLEDHILLESHQVEENAKLFLFSAKALGIRLSREDLDQQKSCGRNLQIYNNVNKYTCSLNKL</sequence>
<protein>
    <submittedName>
        <fullName evidence="1">Uncharacterized protein</fullName>
    </submittedName>
</protein>
<dbReference type="InterPro" id="IPR036872">
    <property type="entry name" value="CH_dom_sf"/>
</dbReference>
<comment type="caution">
    <text evidence="1">The sequence shown here is derived from an EMBL/GenBank/DDBJ whole genome shotgun (WGS) entry which is preliminary data.</text>
</comment>
<organism evidence="1 2">
    <name type="scientific">Reticulomyxa filosa</name>
    <dbReference type="NCBI Taxonomy" id="46433"/>
    <lineage>
        <taxon>Eukaryota</taxon>
        <taxon>Sar</taxon>
        <taxon>Rhizaria</taxon>
        <taxon>Retaria</taxon>
        <taxon>Foraminifera</taxon>
        <taxon>Monothalamids</taxon>
        <taxon>Reticulomyxidae</taxon>
        <taxon>Reticulomyxa</taxon>
    </lineage>
</organism>
<proteinExistence type="predicted"/>
<reference evidence="1 2" key="1">
    <citation type="journal article" date="2013" name="Curr. Biol.">
        <title>The Genome of the Foraminiferan Reticulomyxa filosa.</title>
        <authorList>
            <person name="Glockner G."/>
            <person name="Hulsmann N."/>
            <person name="Schleicher M."/>
            <person name="Noegel A.A."/>
            <person name="Eichinger L."/>
            <person name="Gallinger C."/>
            <person name="Pawlowski J."/>
            <person name="Sierra R."/>
            <person name="Euteneuer U."/>
            <person name="Pillet L."/>
            <person name="Moustafa A."/>
            <person name="Platzer M."/>
            <person name="Groth M."/>
            <person name="Szafranski K."/>
            <person name="Schliwa M."/>
        </authorList>
    </citation>
    <scope>NUCLEOTIDE SEQUENCE [LARGE SCALE GENOMIC DNA]</scope>
</reference>
<dbReference type="Proteomes" id="UP000023152">
    <property type="component" value="Unassembled WGS sequence"/>
</dbReference>
<gene>
    <name evidence="1" type="ORF">RFI_24627</name>
</gene>
<dbReference type="AlphaFoldDB" id="X6MFF1"/>
<feature type="non-terminal residue" evidence="1">
    <location>
        <position position="132"/>
    </location>
</feature>
<keyword evidence="2" id="KW-1185">Reference proteome</keyword>
<evidence type="ECO:0000313" key="1">
    <source>
        <dbReference type="EMBL" id="ETO12748.1"/>
    </source>
</evidence>
<dbReference type="EMBL" id="ASPP01021120">
    <property type="protein sequence ID" value="ETO12748.1"/>
    <property type="molecule type" value="Genomic_DNA"/>
</dbReference>
<accession>X6MFF1</accession>
<name>X6MFF1_RETFI</name>
<dbReference type="SUPFAM" id="SSF47576">
    <property type="entry name" value="Calponin-homology domain, CH-domain"/>
    <property type="match status" value="1"/>
</dbReference>